<dbReference type="EMBL" id="RBNI01000251">
    <property type="protein sequence ID" value="RUP52036.1"/>
    <property type="molecule type" value="Genomic_DNA"/>
</dbReference>
<comment type="caution">
    <text evidence="2">The sequence shown here is derived from an EMBL/GenBank/DDBJ whole genome shotgun (WGS) entry which is preliminary data.</text>
</comment>
<keyword evidence="3" id="KW-1185">Reference proteome</keyword>
<reference evidence="2 3" key="1">
    <citation type="journal article" date="2018" name="New Phytol.">
        <title>Phylogenomics of Endogonaceae and evolution of mycorrhizas within Mucoromycota.</title>
        <authorList>
            <person name="Chang Y."/>
            <person name="Desiro A."/>
            <person name="Na H."/>
            <person name="Sandor L."/>
            <person name="Lipzen A."/>
            <person name="Clum A."/>
            <person name="Barry K."/>
            <person name="Grigoriev I.V."/>
            <person name="Martin F.M."/>
            <person name="Stajich J.E."/>
            <person name="Smith M.E."/>
            <person name="Bonito G."/>
            <person name="Spatafora J.W."/>
        </authorList>
    </citation>
    <scope>NUCLEOTIDE SEQUENCE [LARGE SCALE GENOMIC DNA]</scope>
    <source>
        <strain evidence="2 3">GMNB39</strain>
    </source>
</reference>
<accession>A0A433DMW2</accession>
<name>A0A433DMW2_9FUNG</name>
<evidence type="ECO:0000313" key="2">
    <source>
        <dbReference type="EMBL" id="RUP52036.1"/>
    </source>
</evidence>
<feature type="region of interest" description="Disordered" evidence="1">
    <location>
        <begin position="1"/>
        <end position="21"/>
    </location>
</feature>
<sequence>MKGKHLITTYSNPNLPDNRICIESPLERREPDEQGRDDDANVAERIAQHVQEHAVHVEVAM</sequence>
<evidence type="ECO:0000256" key="1">
    <source>
        <dbReference type="SAM" id="MobiDB-lite"/>
    </source>
</evidence>
<dbReference type="Proteomes" id="UP000268093">
    <property type="component" value="Unassembled WGS sequence"/>
</dbReference>
<gene>
    <name evidence="2" type="ORF">BC936DRAFT_143032</name>
</gene>
<evidence type="ECO:0000313" key="3">
    <source>
        <dbReference type="Proteomes" id="UP000268093"/>
    </source>
</evidence>
<organism evidence="2 3">
    <name type="scientific">Jimgerdemannia flammicorona</name>
    <dbReference type="NCBI Taxonomy" id="994334"/>
    <lineage>
        <taxon>Eukaryota</taxon>
        <taxon>Fungi</taxon>
        <taxon>Fungi incertae sedis</taxon>
        <taxon>Mucoromycota</taxon>
        <taxon>Mucoromycotina</taxon>
        <taxon>Endogonomycetes</taxon>
        <taxon>Endogonales</taxon>
        <taxon>Endogonaceae</taxon>
        <taxon>Jimgerdemannia</taxon>
    </lineage>
</organism>
<dbReference type="AlphaFoldDB" id="A0A433DMW2"/>
<proteinExistence type="predicted"/>
<protein>
    <submittedName>
        <fullName evidence="2">Uncharacterized protein</fullName>
    </submittedName>
</protein>